<keyword evidence="3" id="KW-1185">Reference proteome</keyword>
<feature type="non-terminal residue" evidence="2">
    <location>
        <position position="117"/>
    </location>
</feature>
<dbReference type="EMBL" id="CALNXI010003845">
    <property type="protein sequence ID" value="CAH3194457.1"/>
    <property type="molecule type" value="Genomic_DNA"/>
</dbReference>
<sequence>MTKSDPDMSLLCLRATPVDHKLPTPAELLLGRRIQDNLPRKISRDPSSEEQLQKHYYDRSAKPLPELAPGQRITIQDPASLKWKPAQVKERLVVPPRSYAVTTATGRELRRNRAHTR</sequence>
<feature type="region of interest" description="Disordered" evidence="1">
    <location>
        <begin position="36"/>
        <end position="70"/>
    </location>
</feature>
<evidence type="ECO:0000256" key="1">
    <source>
        <dbReference type="SAM" id="MobiDB-lite"/>
    </source>
</evidence>
<evidence type="ECO:0000313" key="3">
    <source>
        <dbReference type="Proteomes" id="UP001159427"/>
    </source>
</evidence>
<dbReference type="Proteomes" id="UP001159427">
    <property type="component" value="Unassembled WGS sequence"/>
</dbReference>
<reference evidence="2 3" key="1">
    <citation type="submission" date="2022-05" db="EMBL/GenBank/DDBJ databases">
        <authorList>
            <consortium name="Genoscope - CEA"/>
            <person name="William W."/>
        </authorList>
    </citation>
    <scope>NUCLEOTIDE SEQUENCE [LARGE SCALE GENOMIC DNA]</scope>
</reference>
<dbReference type="PANTHER" id="PTHR33244:SF3">
    <property type="entry name" value="PEPTIDASE A2 DOMAIN-CONTAINING PROTEIN"/>
    <property type="match status" value="1"/>
</dbReference>
<accession>A0ABN8SV24</accession>
<gene>
    <name evidence="2" type="ORF">PEVE_00027861</name>
</gene>
<proteinExistence type="predicted"/>
<name>A0ABN8SV24_9CNID</name>
<organism evidence="2 3">
    <name type="scientific">Porites evermanni</name>
    <dbReference type="NCBI Taxonomy" id="104178"/>
    <lineage>
        <taxon>Eukaryota</taxon>
        <taxon>Metazoa</taxon>
        <taxon>Cnidaria</taxon>
        <taxon>Anthozoa</taxon>
        <taxon>Hexacorallia</taxon>
        <taxon>Scleractinia</taxon>
        <taxon>Fungiina</taxon>
        <taxon>Poritidae</taxon>
        <taxon>Porites</taxon>
    </lineage>
</organism>
<evidence type="ECO:0000313" key="2">
    <source>
        <dbReference type="EMBL" id="CAH3194457.1"/>
    </source>
</evidence>
<dbReference type="PANTHER" id="PTHR33244">
    <property type="entry name" value="INTEGRASE CATALYTIC DOMAIN-CONTAINING PROTEIN-RELATED"/>
    <property type="match status" value="1"/>
</dbReference>
<protein>
    <submittedName>
        <fullName evidence="2">Uncharacterized protein</fullName>
    </submittedName>
</protein>
<feature type="compositionally biased region" description="Basic and acidic residues" evidence="1">
    <location>
        <begin position="36"/>
        <end position="61"/>
    </location>
</feature>
<comment type="caution">
    <text evidence="2">The sequence shown here is derived from an EMBL/GenBank/DDBJ whole genome shotgun (WGS) entry which is preliminary data.</text>
</comment>